<keyword evidence="8" id="KW-0472">Membrane</keyword>
<evidence type="ECO:0000313" key="10">
    <source>
        <dbReference type="Proteomes" id="UP000623467"/>
    </source>
</evidence>
<dbReference type="GO" id="GO:0016705">
    <property type="term" value="F:oxidoreductase activity, acting on paired donors, with incorporation or reduction of molecular oxygen"/>
    <property type="evidence" value="ECO:0007669"/>
    <property type="project" value="InterPro"/>
</dbReference>
<evidence type="ECO:0000256" key="5">
    <source>
        <dbReference type="ARBA" id="ARBA00023002"/>
    </source>
</evidence>
<dbReference type="InterPro" id="IPR050364">
    <property type="entry name" value="Cytochrome_P450_fung"/>
</dbReference>
<keyword evidence="8" id="KW-1133">Transmembrane helix</keyword>
<name>A0A8H7DGE9_9AGAR</name>
<evidence type="ECO:0000256" key="3">
    <source>
        <dbReference type="ARBA" id="ARBA00022617"/>
    </source>
</evidence>
<dbReference type="GO" id="GO:0020037">
    <property type="term" value="F:heme binding"/>
    <property type="evidence" value="ECO:0007669"/>
    <property type="project" value="InterPro"/>
</dbReference>
<gene>
    <name evidence="9" type="ORF">MSAN_00765200</name>
</gene>
<dbReference type="OrthoDB" id="2789670at2759"/>
<dbReference type="GO" id="GO:0004497">
    <property type="term" value="F:monooxygenase activity"/>
    <property type="evidence" value="ECO:0007669"/>
    <property type="project" value="UniProtKB-KW"/>
</dbReference>
<reference evidence="9" key="1">
    <citation type="submission" date="2020-05" db="EMBL/GenBank/DDBJ databases">
        <title>Mycena genomes resolve the evolution of fungal bioluminescence.</title>
        <authorList>
            <person name="Tsai I.J."/>
        </authorList>
    </citation>
    <scope>NUCLEOTIDE SEQUENCE</scope>
    <source>
        <strain evidence="9">160909Yilan</strain>
    </source>
</reference>
<dbReference type="InterPro" id="IPR001128">
    <property type="entry name" value="Cyt_P450"/>
</dbReference>
<dbReference type="EMBL" id="JACAZH010000004">
    <property type="protein sequence ID" value="KAF7371293.1"/>
    <property type="molecule type" value="Genomic_DNA"/>
</dbReference>
<dbReference type="AlphaFoldDB" id="A0A8H7DGE9"/>
<evidence type="ECO:0000256" key="4">
    <source>
        <dbReference type="ARBA" id="ARBA00022723"/>
    </source>
</evidence>
<comment type="similarity">
    <text evidence="2">Belongs to the cytochrome P450 family.</text>
</comment>
<keyword evidence="8" id="KW-0812">Transmembrane</keyword>
<keyword evidence="3" id="KW-0349">Heme</keyword>
<keyword evidence="7 9" id="KW-0503">Monooxygenase</keyword>
<feature type="transmembrane region" description="Helical" evidence="8">
    <location>
        <begin position="6"/>
        <end position="23"/>
    </location>
</feature>
<dbReference type="SUPFAM" id="SSF48264">
    <property type="entry name" value="Cytochrome P450"/>
    <property type="match status" value="1"/>
</dbReference>
<dbReference type="Gene3D" id="1.10.630.10">
    <property type="entry name" value="Cytochrome P450"/>
    <property type="match status" value="1"/>
</dbReference>
<dbReference type="PANTHER" id="PTHR46300">
    <property type="entry name" value="P450, PUTATIVE (EUROFUNG)-RELATED-RELATED"/>
    <property type="match status" value="1"/>
</dbReference>
<keyword evidence="5" id="KW-0560">Oxidoreductase</keyword>
<protein>
    <submittedName>
        <fullName evidence="9">Putative monooxygenase</fullName>
    </submittedName>
</protein>
<comment type="caution">
    <text evidence="9">The sequence shown here is derived from an EMBL/GenBank/DDBJ whole genome shotgun (WGS) entry which is preliminary data.</text>
</comment>
<evidence type="ECO:0000256" key="6">
    <source>
        <dbReference type="ARBA" id="ARBA00023004"/>
    </source>
</evidence>
<proteinExistence type="inferred from homology"/>
<keyword evidence="6" id="KW-0408">Iron</keyword>
<evidence type="ECO:0000256" key="8">
    <source>
        <dbReference type="SAM" id="Phobius"/>
    </source>
</evidence>
<dbReference type="GO" id="GO:0005506">
    <property type="term" value="F:iron ion binding"/>
    <property type="evidence" value="ECO:0007669"/>
    <property type="project" value="InterPro"/>
</dbReference>
<sequence>MVNATFTISLAACVGWLIVLLFSRETKRPPGPRRLLFLGNTLQIPSTLQWLTFSKWAKEYGQILQLVRFLSNLLHIKSDIVYLEVFGQPLVLLNTHKAAKDLLEQRSLIYSDRPRLEMADLCGFDKTFVLYSAHDNWRQQRKIVTQDLGPRMLPRYHAFQEAEARLLAKNVIDDPGQLEGLVKRRVGTIIIRIAYGHYVSGNDDPFLTLGKVSMDIFSRASASGVWLVDLIPARNEISSIMASPEPALLLRLRTGERSSTKQLWDPYIWSKHLYESGSVLLPNTCSTALEAVNGTLPRDLEEQVVWATCTMMAGGMDTVCRFPSFNLT</sequence>
<evidence type="ECO:0000256" key="1">
    <source>
        <dbReference type="ARBA" id="ARBA00001971"/>
    </source>
</evidence>
<dbReference type="InterPro" id="IPR036396">
    <property type="entry name" value="Cyt_P450_sf"/>
</dbReference>
<dbReference type="Proteomes" id="UP000623467">
    <property type="component" value="Unassembled WGS sequence"/>
</dbReference>
<dbReference type="Pfam" id="PF00067">
    <property type="entry name" value="p450"/>
    <property type="match status" value="1"/>
</dbReference>
<evidence type="ECO:0000256" key="7">
    <source>
        <dbReference type="ARBA" id="ARBA00023033"/>
    </source>
</evidence>
<keyword evidence="10" id="KW-1185">Reference proteome</keyword>
<evidence type="ECO:0000256" key="2">
    <source>
        <dbReference type="ARBA" id="ARBA00010617"/>
    </source>
</evidence>
<comment type="cofactor">
    <cofactor evidence="1">
        <name>heme</name>
        <dbReference type="ChEBI" id="CHEBI:30413"/>
    </cofactor>
</comment>
<organism evidence="9 10">
    <name type="scientific">Mycena sanguinolenta</name>
    <dbReference type="NCBI Taxonomy" id="230812"/>
    <lineage>
        <taxon>Eukaryota</taxon>
        <taxon>Fungi</taxon>
        <taxon>Dikarya</taxon>
        <taxon>Basidiomycota</taxon>
        <taxon>Agaricomycotina</taxon>
        <taxon>Agaricomycetes</taxon>
        <taxon>Agaricomycetidae</taxon>
        <taxon>Agaricales</taxon>
        <taxon>Marasmiineae</taxon>
        <taxon>Mycenaceae</taxon>
        <taxon>Mycena</taxon>
    </lineage>
</organism>
<keyword evidence="4" id="KW-0479">Metal-binding</keyword>
<accession>A0A8H7DGE9</accession>
<evidence type="ECO:0000313" key="9">
    <source>
        <dbReference type="EMBL" id="KAF7371293.1"/>
    </source>
</evidence>
<dbReference type="PANTHER" id="PTHR46300:SF7">
    <property type="entry name" value="P450, PUTATIVE (EUROFUNG)-RELATED"/>
    <property type="match status" value="1"/>
</dbReference>